<organism evidence="1 2">
    <name type="scientific">Irpex rosettiformis</name>
    <dbReference type="NCBI Taxonomy" id="378272"/>
    <lineage>
        <taxon>Eukaryota</taxon>
        <taxon>Fungi</taxon>
        <taxon>Dikarya</taxon>
        <taxon>Basidiomycota</taxon>
        <taxon>Agaricomycotina</taxon>
        <taxon>Agaricomycetes</taxon>
        <taxon>Polyporales</taxon>
        <taxon>Irpicaceae</taxon>
        <taxon>Irpex</taxon>
    </lineage>
</organism>
<keyword evidence="2" id="KW-1185">Reference proteome</keyword>
<accession>A0ACB8UGE9</accession>
<dbReference type="Proteomes" id="UP001055072">
    <property type="component" value="Unassembled WGS sequence"/>
</dbReference>
<feature type="non-terminal residue" evidence="1">
    <location>
        <position position="93"/>
    </location>
</feature>
<proteinExistence type="predicted"/>
<reference evidence="1" key="1">
    <citation type="journal article" date="2021" name="Environ. Microbiol.">
        <title>Gene family expansions and transcriptome signatures uncover fungal adaptations to wood decay.</title>
        <authorList>
            <person name="Hage H."/>
            <person name="Miyauchi S."/>
            <person name="Viragh M."/>
            <person name="Drula E."/>
            <person name="Min B."/>
            <person name="Chaduli D."/>
            <person name="Navarro D."/>
            <person name="Favel A."/>
            <person name="Norest M."/>
            <person name="Lesage-Meessen L."/>
            <person name="Balint B."/>
            <person name="Merenyi Z."/>
            <person name="de Eugenio L."/>
            <person name="Morin E."/>
            <person name="Martinez A.T."/>
            <person name="Baldrian P."/>
            <person name="Stursova M."/>
            <person name="Martinez M.J."/>
            <person name="Novotny C."/>
            <person name="Magnuson J.K."/>
            <person name="Spatafora J.W."/>
            <person name="Maurice S."/>
            <person name="Pangilinan J."/>
            <person name="Andreopoulos W."/>
            <person name="LaButti K."/>
            <person name="Hundley H."/>
            <person name="Na H."/>
            <person name="Kuo A."/>
            <person name="Barry K."/>
            <person name="Lipzen A."/>
            <person name="Henrissat B."/>
            <person name="Riley R."/>
            <person name="Ahrendt S."/>
            <person name="Nagy L.G."/>
            <person name="Grigoriev I.V."/>
            <person name="Martin F."/>
            <person name="Rosso M.N."/>
        </authorList>
    </citation>
    <scope>NUCLEOTIDE SEQUENCE</scope>
    <source>
        <strain evidence="1">CBS 384.51</strain>
    </source>
</reference>
<name>A0ACB8UGE9_9APHY</name>
<gene>
    <name evidence="1" type="ORF">BDY19DRAFT_864207</name>
</gene>
<dbReference type="EMBL" id="MU274902">
    <property type="protein sequence ID" value="KAI0093360.1"/>
    <property type="molecule type" value="Genomic_DNA"/>
</dbReference>
<evidence type="ECO:0000313" key="2">
    <source>
        <dbReference type="Proteomes" id="UP001055072"/>
    </source>
</evidence>
<sequence>RKDIDKIVVVGGGSILLRPGSLSRWLKEYHRKEPLKSTNPEEADAYGVAAQSGIPSVGESIEPVVLVDHNLITLGIETTSGVMAKLIPSNIVI</sequence>
<protein>
    <submittedName>
        <fullName evidence="1">Uncharacterized protein</fullName>
    </submittedName>
</protein>
<comment type="caution">
    <text evidence="1">The sequence shown here is derived from an EMBL/GenBank/DDBJ whole genome shotgun (WGS) entry which is preliminary data.</text>
</comment>
<evidence type="ECO:0000313" key="1">
    <source>
        <dbReference type="EMBL" id="KAI0093360.1"/>
    </source>
</evidence>
<feature type="non-terminal residue" evidence="1">
    <location>
        <position position="1"/>
    </location>
</feature>